<dbReference type="RefSeq" id="WP_230866648.1">
    <property type="nucleotide sequence ID" value="NZ_CP046640.1"/>
</dbReference>
<sequence length="290" mass="34333">MEYKLYVDYKNIEWLRNSFFDFSQGVFGISFKEWYEYGFWNDKYICYSLVDNRKMISNISISKIKVFIDGSLKNAIQLATVGTLKDYRGKGLSRCLMERVLAEYEDRCDLFFLSANNSVIDFYPKFGFRRIIECKYTARKPVIRNKGTARKMNLKDKDDLTIILNRSQGNIPLSNIFEISDYTHILMWYLVNFYKECIWYIEDKGIVVICKVLDRTLHVFDILSKDNFQFLDILVYLTTEEFELIRFHFTPDKMGIEVNSEPIMDDDPFFVQGSFSLKGKEFKVPQLAQT</sequence>
<dbReference type="AlphaFoldDB" id="A0A8A7KET4"/>
<proteinExistence type="predicted"/>
<dbReference type="EMBL" id="CP046640">
    <property type="protein sequence ID" value="QTL98188.1"/>
    <property type="molecule type" value="Genomic_DNA"/>
</dbReference>
<reference evidence="4" key="1">
    <citation type="submission" date="2019-12" db="EMBL/GenBank/DDBJ databases">
        <authorList>
            <person name="zhang j."/>
            <person name="sun C.M."/>
        </authorList>
    </citation>
    <scope>NUCLEOTIDE SEQUENCE</scope>
    <source>
        <strain evidence="4">NS-1</strain>
    </source>
</reference>
<evidence type="ECO:0000256" key="1">
    <source>
        <dbReference type="ARBA" id="ARBA00022679"/>
    </source>
</evidence>
<dbReference type="GO" id="GO:0016747">
    <property type="term" value="F:acyltransferase activity, transferring groups other than amino-acyl groups"/>
    <property type="evidence" value="ECO:0007669"/>
    <property type="project" value="InterPro"/>
</dbReference>
<name>A0A8A7KET4_9FIRM</name>
<dbReference type="InterPro" id="IPR050680">
    <property type="entry name" value="YpeA/RimI_acetyltransf"/>
</dbReference>
<dbReference type="Proteomes" id="UP000665020">
    <property type="component" value="Chromosome"/>
</dbReference>
<evidence type="ECO:0000256" key="2">
    <source>
        <dbReference type="ARBA" id="ARBA00023315"/>
    </source>
</evidence>
<keyword evidence="2" id="KW-0012">Acyltransferase</keyword>
<evidence type="ECO:0000259" key="3">
    <source>
        <dbReference type="PROSITE" id="PS51186"/>
    </source>
</evidence>
<dbReference type="SUPFAM" id="SSF55729">
    <property type="entry name" value="Acyl-CoA N-acyltransferases (Nat)"/>
    <property type="match status" value="1"/>
</dbReference>
<dbReference type="InterPro" id="IPR016181">
    <property type="entry name" value="Acyl_CoA_acyltransferase"/>
</dbReference>
<organism evidence="4 5">
    <name type="scientific">Iocasia fonsfrigidae</name>
    <dbReference type="NCBI Taxonomy" id="2682810"/>
    <lineage>
        <taxon>Bacteria</taxon>
        <taxon>Bacillati</taxon>
        <taxon>Bacillota</taxon>
        <taxon>Clostridia</taxon>
        <taxon>Halanaerobiales</taxon>
        <taxon>Halanaerobiaceae</taxon>
        <taxon>Iocasia</taxon>
    </lineage>
</organism>
<dbReference type="InterPro" id="IPR000182">
    <property type="entry name" value="GNAT_dom"/>
</dbReference>
<dbReference type="PROSITE" id="PS51186">
    <property type="entry name" value="GNAT"/>
    <property type="match status" value="1"/>
</dbReference>
<accession>A0A8A7KET4</accession>
<evidence type="ECO:0000313" key="5">
    <source>
        <dbReference type="Proteomes" id="UP000665020"/>
    </source>
</evidence>
<dbReference type="Pfam" id="PF13527">
    <property type="entry name" value="Acetyltransf_9"/>
    <property type="match status" value="1"/>
</dbReference>
<dbReference type="PANTHER" id="PTHR43420">
    <property type="entry name" value="ACETYLTRANSFERASE"/>
    <property type="match status" value="1"/>
</dbReference>
<protein>
    <submittedName>
        <fullName evidence="4">GNAT family N-acetyltransferase</fullName>
    </submittedName>
</protein>
<keyword evidence="1" id="KW-0808">Transferase</keyword>
<dbReference type="Gene3D" id="3.40.630.30">
    <property type="match status" value="1"/>
</dbReference>
<evidence type="ECO:0000313" key="4">
    <source>
        <dbReference type="EMBL" id="QTL98188.1"/>
    </source>
</evidence>
<dbReference type="KEGG" id="ifn:GM661_09450"/>
<dbReference type="PANTHER" id="PTHR43420:SF31">
    <property type="entry name" value="ACETYLTRANSFERASE"/>
    <property type="match status" value="1"/>
</dbReference>
<keyword evidence="5" id="KW-1185">Reference proteome</keyword>
<dbReference type="CDD" id="cd04301">
    <property type="entry name" value="NAT_SF"/>
    <property type="match status" value="1"/>
</dbReference>
<feature type="domain" description="N-acetyltransferase" evidence="3">
    <location>
        <begin position="7"/>
        <end position="157"/>
    </location>
</feature>
<gene>
    <name evidence="4" type="ORF">GM661_09450</name>
</gene>